<accession>A0ABR3W3Z4</accession>
<dbReference type="EMBL" id="JAWRVE010000158">
    <property type="protein sequence ID" value="KAL1852535.1"/>
    <property type="molecule type" value="Genomic_DNA"/>
</dbReference>
<dbReference type="Proteomes" id="UP001583177">
    <property type="component" value="Unassembled WGS sequence"/>
</dbReference>
<dbReference type="Gene3D" id="1.20.58.340">
    <property type="entry name" value="Magnesium transport protein CorA, transmembrane region"/>
    <property type="match status" value="1"/>
</dbReference>
<name>A0ABR3W3Z4_9PEZI</name>
<comment type="caution">
    <text evidence="2">The sequence shown here is derived from an EMBL/GenBank/DDBJ whole genome shotgun (WGS) entry which is preliminary data.</text>
</comment>
<protein>
    <recommendedName>
        <fullName evidence="4">Ankyrin repeat protein</fullName>
    </recommendedName>
</protein>
<organism evidence="2 3">
    <name type="scientific">Diaporthe australafricana</name>
    <dbReference type="NCBI Taxonomy" id="127596"/>
    <lineage>
        <taxon>Eukaryota</taxon>
        <taxon>Fungi</taxon>
        <taxon>Dikarya</taxon>
        <taxon>Ascomycota</taxon>
        <taxon>Pezizomycotina</taxon>
        <taxon>Sordariomycetes</taxon>
        <taxon>Sordariomycetidae</taxon>
        <taxon>Diaporthales</taxon>
        <taxon>Diaporthaceae</taxon>
        <taxon>Diaporthe</taxon>
    </lineage>
</organism>
<feature type="transmembrane region" description="Helical" evidence="1">
    <location>
        <begin position="337"/>
        <end position="357"/>
    </location>
</feature>
<feature type="transmembrane region" description="Helical" evidence="1">
    <location>
        <begin position="386"/>
        <end position="408"/>
    </location>
</feature>
<reference evidence="2 3" key="1">
    <citation type="journal article" date="2024" name="IMA Fungus">
        <title>IMA Genome - F19 : A genome assembly and annotation guide to empower mycologists, including annotated draft genome sequences of Ceratocystis pirilliformis, Diaporthe australafricana, Fusarium ophioides, Paecilomyces lecythidis, and Sporothrix stenoceras.</title>
        <authorList>
            <person name="Aylward J."/>
            <person name="Wilson A.M."/>
            <person name="Visagie C.M."/>
            <person name="Spraker J."/>
            <person name="Barnes I."/>
            <person name="Buitendag C."/>
            <person name="Ceriani C."/>
            <person name="Del Mar Angel L."/>
            <person name="du Plessis D."/>
            <person name="Fuchs T."/>
            <person name="Gasser K."/>
            <person name="Kramer D."/>
            <person name="Li W."/>
            <person name="Munsamy K."/>
            <person name="Piso A."/>
            <person name="Price J.L."/>
            <person name="Sonnekus B."/>
            <person name="Thomas C."/>
            <person name="van der Nest A."/>
            <person name="van Dijk A."/>
            <person name="van Heerden A."/>
            <person name="van Vuuren N."/>
            <person name="Yilmaz N."/>
            <person name="Duong T.A."/>
            <person name="van der Merwe N.A."/>
            <person name="Wingfield M.J."/>
            <person name="Wingfield B.D."/>
        </authorList>
    </citation>
    <scope>NUCLEOTIDE SEQUENCE [LARGE SCALE GENOMIC DNA]</scope>
    <source>
        <strain evidence="2 3">CMW 18300</strain>
    </source>
</reference>
<keyword evidence="1" id="KW-0812">Transmembrane</keyword>
<evidence type="ECO:0008006" key="4">
    <source>
        <dbReference type="Google" id="ProtNLM"/>
    </source>
</evidence>
<gene>
    <name evidence="2" type="ORF">Daus18300_012133</name>
</gene>
<evidence type="ECO:0000313" key="2">
    <source>
        <dbReference type="EMBL" id="KAL1852535.1"/>
    </source>
</evidence>
<evidence type="ECO:0000313" key="3">
    <source>
        <dbReference type="Proteomes" id="UP001583177"/>
    </source>
</evidence>
<keyword evidence="1" id="KW-1133">Transmembrane helix</keyword>
<keyword evidence="1" id="KW-0472">Membrane</keyword>
<proteinExistence type="predicted"/>
<evidence type="ECO:0000256" key="1">
    <source>
        <dbReference type="SAM" id="Phobius"/>
    </source>
</evidence>
<keyword evidence="3" id="KW-1185">Reference proteome</keyword>
<sequence>MIPKWLIIRVLRAKAVLQVIDAPFDGSRPQVLQVFKFNPNNDIDQSNSEIAEGMRNLPIHNTETARILDVTIHSDFVITGLRETKGPESTRLARGDLINFLRETYTQQFEERRIFRWLNDPIPVNDIGSISSQWSQHFGRGGKQPYRLVNLIIVNDVWSEQTFNVYGSGDSKLSIPFQNPRYTFVKLLLLDFFLASIYLQAVDHYGSVIWPKLATKKEMLRFPLTKNPHLQVPLGLFEPRLSAKSREAFKEIENAEGILRSVNNLVDSVVFVLKALEQNVASHSFQQSARKDYEGCKQTLEGLIEERKSNASRALDALSRQLDYLTKRHAIREAKSIKILTILASFYLPLSLSASLLGMSSPFKFITHDITEPAFDTIGSNLLFDFFGVFIWLATSTIFVVYGIRLAFWLKADGLARLAELVGLSKWANVFGGSFSIFSYGQRWRFGGKGGWMFEKIKAATAWWIGVGFCVTLLAC</sequence>